<organism evidence="3 4">
    <name type="scientific">Herpetosiphon aurantiacus (strain ATCC 23779 / DSM 785 / 114-95)</name>
    <dbReference type="NCBI Taxonomy" id="316274"/>
    <lineage>
        <taxon>Bacteria</taxon>
        <taxon>Bacillati</taxon>
        <taxon>Chloroflexota</taxon>
        <taxon>Chloroflexia</taxon>
        <taxon>Herpetosiphonales</taxon>
        <taxon>Herpetosiphonaceae</taxon>
        <taxon>Herpetosiphon</taxon>
    </lineage>
</organism>
<gene>
    <name evidence="3" type="ordered locus">Haur_1814</name>
</gene>
<evidence type="ECO:0000256" key="2">
    <source>
        <dbReference type="SAM" id="MobiDB-lite"/>
    </source>
</evidence>
<dbReference type="SUPFAM" id="SSF69318">
    <property type="entry name" value="Integrin alpha N-terminal domain"/>
    <property type="match status" value="1"/>
</dbReference>
<proteinExistence type="predicted"/>
<dbReference type="eggNOG" id="COG3391">
    <property type="taxonomic scope" value="Bacteria"/>
</dbReference>
<dbReference type="EMBL" id="CP000875">
    <property type="protein sequence ID" value="ABX04457.1"/>
    <property type="molecule type" value="Genomic_DNA"/>
</dbReference>
<dbReference type="STRING" id="316274.Haur_1814"/>
<dbReference type="InParanoid" id="A9B7S9"/>
<dbReference type="Gene3D" id="2.30.30.100">
    <property type="match status" value="4"/>
</dbReference>
<dbReference type="Gene3D" id="2.130.10.130">
    <property type="entry name" value="Integrin alpha, N-terminal"/>
    <property type="match status" value="1"/>
</dbReference>
<evidence type="ECO:0000256" key="1">
    <source>
        <dbReference type="ARBA" id="ARBA00022729"/>
    </source>
</evidence>
<dbReference type="BioCyc" id="HAUR316274:GHYA-1842-MONOMER"/>
<protein>
    <submittedName>
        <fullName evidence="3">FG-GAP repeat protein</fullName>
    </submittedName>
</protein>
<dbReference type="InterPro" id="IPR013517">
    <property type="entry name" value="FG-GAP"/>
</dbReference>
<dbReference type="Proteomes" id="UP000000787">
    <property type="component" value="Chromosome"/>
</dbReference>
<dbReference type="AlphaFoldDB" id="A9B7S9"/>
<dbReference type="InterPro" id="IPR028994">
    <property type="entry name" value="Integrin_alpha_N"/>
</dbReference>
<evidence type="ECO:0000313" key="4">
    <source>
        <dbReference type="Proteomes" id="UP000000787"/>
    </source>
</evidence>
<keyword evidence="4" id="KW-1185">Reference proteome</keyword>
<dbReference type="HOGENOM" id="CLU_491571_0_0_0"/>
<evidence type="ECO:0000313" key="3">
    <source>
        <dbReference type="EMBL" id="ABX04457.1"/>
    </source>
</evidence>
<feature type="region of interest" description="Disordered" evidence="2">
    <location>
        <begin position="392"/>
        <end position="422"/>
    </location>
</feature>
<reference evidence="3 4" key="1">
    <citation type="journal article" date="2011" name="Stand. Genomic Sci.">
        <title>Complete genome sequence of the filamentous gliding predatory bacterium Herpetosiphon aurantiacus type strain (114-95(T)).</title>
        <authorList>
            <person name="Kiss H."/>
            <person name="Nett M."/>
            <person name="Domin N."/>
            <person name="Martin K."/>
            <person name="Maresca J.A."/>
            <person name="Copeland A."/>
            <person name="Lapidus A."/>
            <person name="Lucas S."/>
            <person name="Berry K.W."/>
            <person name="Glavina Del Rio T."/>
            <person name="Dalin E."/>
            <person name="Tice H."/>
            <person name="Pitluck S."/>
            <person name="Richardson P."/>
            <person name="Bruce D."/>
            <person name="Goodwin L."/>
            <person name="Han C."/>
            <person name="Detter J.C."/>
            <person name="Schmutz J."/>
            <person name="Brettin T."/>
            <person name="Land M."/>
            <person name="Hauser L."/>
            <person name="Kyrpides N.C."/>
            <person name="Ivanova N."/>
            <person name="Goker M."/>
            <person name="Woyke T."/>
            <person name="Klenk H.P."/>
            <person name="Bryant D.A."/>
        </authorList>
    </citation>
    <scope>NUCLEOTIDE SEQUENCE [LARGE SCALE GENOMIC DNA]</scope>
    <source>
        <strain evidence="4">ATCC 23779 / DSM 785 / 114-95</strain>
    </source>
</reference>
<sequence>MKTTMVFRRAVLASIGTIVVSSLLVVNANSRGLLAQTLPNPIDFHPVVTYSSPSRPCELGRGDFNGDGFVDLATANQASSEVQIFLNNGAGAFPTHTTYSVATPCGIDVGNVDGDNDLDIVVTKQTSNQLGVLLGNGDGTFQIAQSFSTGARPTDVILRDLNQDTELDAVITNQDSQGVSILLGNGNGTFANQTIYTVQASPTLEAVGDLTGDGYADVVVANAGSDSVSVLINNANGTFSSAVHYGVGNIPHSAGIGDIDGDNDNDIIAVNRWEQSMTRLINNESGSFTPLAPTIFLQGPSDIEITDLDGDGVLDILATNTVNDVDPGTVSIYFGLGNANFSSPQLVTSGVHPTSLIYADLNNDGLVDIATSNFYGNSISVLLRRVPAATSTPTITPTATSTPTATNTPTATPTSQPSVTPVAGSSTTFLPLVTDSRPIFPIVINAVAQPLIPITQQGQIYYTTTLTINTPLPTTGRFYLSSRPDAIAEVRVDDQMTVWADNAVLYERSLTTPQVVEISRSELTSWLDQELTITFRDVAGSVYGNSAVWLIWVP</sequence>
<keyword evidence="1" id="KW-0732">Signal</keyword>
<dbReference type="Pfam" id="PF13517">
    <property type="entry name" value="FG-GAP_3"/>
    <property type="match status" value="3"/>
</dbReference>
<dbReference type="PANTHER" id="PTHR46580">
    <property type="entry name" value="SENSOR KINASE-RELATED"/>
    <property type="match status" value="1"/>
</dbReference>
<name>A9B7S9_HERA2</name>
<accession>A9B7S9</accession>
<dbReference type="KEGG" id="hau:Haur_1814"/>